<comment type="caution">
    <text evidence="14">The sequence shown here is derived from an EMBL/GenBank/DDBJ whole genome shotgun (WGS) entry which is preliminary data.</text>
</comment>
<protein>
    <recommendedName>
        <fullName evidence="3">protein-serine/threonine phosphatase</fullName>
        <ecNumber evidence="3">3.1.3.16</ecNumber>
    </recommendedName>
</protein>
<feature type="chain" id="PRO_5001807896" description="protein-serine/threonine phosphatase" evidence="12">
    <location>
        <begin position="33"/>
        <end position="554"/>
    </location>
</feature>
<dbReference type="AlphaFoldDB" id="A0A086J787"/>
<evidence type="ECO:0000256" key="9">
    <source>
        <dbReference type="ARBA" id="ARBA00047761"/>
    </source>
</evidence>
<dbReference type="PANTHER" id="PTHR13832:SF803">
    <property type="entry name" value="PROTEIN PHOSPHATASE 1G"/>
    <property type="match status" value="1"/>
</dbReference>
<keyword evidence="7" id="KW-0904">Protein phosphatase</keyword>
<dbReference type="Proteomes" id="UP000028828">
    <property type="component" value="Unassembled WGS sequence"/>
</dbReference>
<evidence type="ECO:0000256" key="4">
    <source>
        <dbReference type="ARBA" id="ARBA00022723"/>
    </source>
</evidence>
<dbReference type="InterPro" id="IPR015655">
    <property type="entry name" value="PP2C"/>
</dbReference>
<proteinExistence type="inferred from homology"/>
<dbReference type="PANTHER" id="PTHR13832">
    <property type="entry name" value="PROTEIN PHOSPHATASE 2C"/>
    <property type="match status" value="1"/>
</dbReference>
<dbReference type="CDD" id="cd00143">
    <property type="entry name" value="PP2Cc"/>
    <property type="match status" value="1"/>
</dbReference>
<dbReference type="Pfam" id="PF00481">
    <property type="entry name" value="PP2C"/>
    <property type="match status" value="1"/>
</dbReference>
<feature type="compositionally biased region" description="Polar residues" evidence="11">
    <location>
        <begin position="75"/>
        <end position="88"/>
    </location>
</feature>
<evidence type="ECO:0000313" key="14">
    <source>
        <dbReference type="EMBL" id="KFG28005.1"/>
    </source>
</evidence>
<evidence type="ECO:0000256" key="10">
    <source>
        <dbReference type="ARBA" id="ARBA00048336"/>
    </source>
</evidence>
<dbReference type="GO" id="GO:0046872">
    <property type="term" value="F:metal ion binding"/>
    <property type="evidence" value="ECO:0007669"/>
    <property type="project" value="UniProtKB-KW"/>
</dbReference>
<feature type="region of interest" description="Disordered" evidence="11">
    <location>
        <begin position="33"/>
        <end position="213"/>
    </location>
</feature>
<sequence>MVDRRSAVWRVGFLLTLCTLVVLFSGCQDIRAARDSSDESVSRSERPARKGLEKRRRHDSESDISTVDEGADGVTSGTVNANAVTASHSGELAGGHARKDGPKMKKTLKKGKGSGSQDTEKERSEAGDSAQKGRKNDAKKARTTEASGDAEMAGAPRGDKELNDKEASSERRNEGKHVGHKGAVRGKDAKGGAGAPARPPVQHSQGPTRANPKAVKPFIEQKEKKMVLVVDWHTKTLAATMNGRRPQDEDAMVVHGPLKNFPNARLKAIFDGHGGYSVSRRCASVAYGYLGAMKNLSQESFRSACLQMDADMRADTLKGGSTGLMVIIEKVDDPESRDGIYFNVHAANVGDSRGLILHSDGTYTIMSKDHKPTAEVERERIRRAGGFLLRRLGVWRVDGRLALSRAFGDFALKDRLDMKPNEQKVVALPDVNVFKAKPGDIILMGCDGIFERPEMNWHFVASLLKEELERTGGGLAEIAYRILESAFMLGSRDNVSIMLTKLVKRPIRNTQVKRFDYSFTGERYVLPSEVPVNMPTDRKSGRFGTGEDMLVTLF</sequence>
<feature type="compositionally biased region" description="Basic and acidic residues" evidence="11">
    <location>
        <begin position="33"/>
        <end position="51"/>
    </location>
</feature>
<dbReference type="PROSITE" id="PS51746">
    <property type="entry name" value="PPM_2"/>
    <property type="match status" value="1"/>
</dbReference>
<comment type="catalytic activity">
    <reaction evidence="10">
        <text>O-phospho-L-threonyl-[protein] + H2O = L-threonyl-[protein] + phosphate</text>
        <dbReference type="Rhea" id="RHEA:47004"/>
        <dbReference type="Rhea" id="RHEA-COMP:11060"/>
        <dbReference type="Rhea" id="RHEA-COMP:11605"/>
        <dbReference type="ChEBI" id="CHEBI:15377"/>
        <dbReference type="ChEBI" id="CHEBI:30013"/>
        <dbReference type="ChEBI" id="CHEBI:43474"/>
        <dbReference type="ChEBI" id="CHEBI:61977"/>
        <dbReference type="EC" id="3.1.3.16"/>
    </reaction>
</comment>
<dbReference type="OrthoDB" id="10264738at2759"/>
<dbReference type="Gene3D" id="3.60.40.10">
    <property type="entry name" value="PPM-type phosphatase domain"/>
    <property type="match status" value="1"/>
</dbReference>
<feature type="compositionally biased region" description="Basic and acidic residues" evidence="11">
    <location>
        <begin position="134"/>
        <end position="143"/>
    </location>
</feature>
<keyword evidence="5 14" id="KW-0378">Hydrolase</keyword>
<dbReference type="SUPFAM" id="SSF81606">
    <property type="entry name" value="PP2C-like"/>
    <property type="match status" value="1"/>
</dbReference>
<evidence type="ECO:0000313" key="15">
    <source>
        <dbReference type="Proteomes" id="UP000028828"/>
    </source>
</evidence>
<name>A0A086J787_TOXGO</name>
<keyword evidence="6" id="KW-0460">Magnesium</keyword>
<dbReference type="InterPro" id="IPR001932">
    <property type="entry name" value="PPM-type_phosphatase-like_dom"/>
</dbReference>
<evidence type="ECO:0000256" key="2">
    <source>
        <dbReference type="ARBA" id="ARBA00006702"/>
    </source>
</evidence>
<dbReference type="EMBL" id="AEYI02002506">
    <property type="protein sequence ID" value="KFG28005.1"/>
    <property type="molecule type" value="Genomic_DNA"/>
</dbReference>
<evidence type="ECO:0000256" key="1">
    <source>
        <dbReference type="ARBA" id="ARBA00001936"/>
    </source>
</evidence>
<evidence type="ECO:0000256" key="3">
    <source>
        <dbReference type="ARBA" id="ARBA00013081"/>
    </source>
</evidence>
<evidence type="ECO:0000256" key="8">
    <source>
        <dbReference type="ARBA" id="ARBA00023211"/>
    </source>
</evidence>
<keyword evidence="8" id="KW-0464">Manganese</keyword>
<reference evidence="14 15" key="1">
    <citation type="submission" date="2014-03" db="EMBL/GenBank/DDBJ databases">
        <authorList>
            <person name="Sibley D."/>
            <person name="Venepally P."/>
            <person name="Karamycheva S."/>
            <person name="Hadjithomas M."/>
            <person name="Khan A."/>
            <person name="Brunk B."/>
            <person name="Roos D."/>
            <person name="Caler E."/>
            <person name="Lorenzi H."/>
        </authorList>
    </citation>
    <scope>NUCLEOTIDE SEQUENCE [LARGE SCALE GENOMIC DNA]</scope>
    <source>
        <strain evidence="15">p89</strain>
    </source>
</reference>
<keyword evidence="4" id="KW-0479">Metal-binding</keyword>
<evidence type="ECO:0000256" key="11">
    <source>
        <dbReference type="SAM" id="MobiDB-lite"/>
    </source>
</evidence>
<evidence type="ECO:0000256" key="5">
    <source>
        <dbReference type="ARBA" id="ARBA00022801"/>
    </source>
</evidence>
<feature type="signal peptide" evidence="12">
    <location>
        <begin position="1"/>
        <end position="32"/>
    </location>
</feature>
<keyword evidence="12" id="KW-0732">Signal</keyword>
<comment type="similarity">
    <text evidence="2">Belongs to the PP2C family.</text>
</comment>
<feature type="domain" description="PPM-type phosphatase" evidence="13">
    <location>
        <begin position="235"/>
        <end position="502"/>
    </location>
</feature>
<dbReference type="InterPro" id="IPR036457">
    <property type="entry name" value="PPM-type-like_dom_sf"/>
</dbReference>
<accession>A0A086J787</accession>
<evidence type="ECO:0000256" key="6">
    <source>
        <dbReference type="ARBA" id="ARBA00022842"/>
    </source>
</evidence>
<comment type="catalytic activity">
    <reaction evidence="9">
        <text>O-phospho-L-seryl-[protein] + H2O = L-seryl-[protein] + phosphate</text>
        <dbReference type="Rhea" id="RHEA:20629"/>
        <dbReference type="Rhea" id="RHEA-COMP:9863"/>
        <dbReference type="Rhea" id="RHEA-COMP:11604"/>
        <dbReference type="ChEBI" id="CHEBI:15377"/>
        <dbReference type="ChEBI" id="CHEBI:29999"/>
        <dbReference type="ChEBI" id="CHEBI:43474"/>
        <dbReference type="ChEBI" id="CHEBI:83421"/>
        <dbReference type="EC" id="3.1.3.16"/>
    </reaction>
</comment>
<dbReference type="PROSITE" id="PS51257">
    <property type="entry name" value="PROKAR_LIPOPROTEIN"/>
    <property type="match status" value="1"/>
</dbReference>
<dbReference type="VEuPathDB" id="ToxoDB:TGP89_276920"/>
<feature type="compositionally biased region" description="Basic and acidic residues" evidence="11">
    <location>
        <begin position="157"/>
        <end position="177"/>
    </location>
</feature>
<organism evidence="14 15">
    <name type="scientific">Toxoplasma gondii p89</name>
    <dbReference type="NCBI Taxonomy" id="943119"/>
    <lineage>
        <taxon>Eukaryota</taxon>
        <taxon>Sar</taxon>
        <taxon>Alveolata</taxon>
        <taxon>Apicomplexa</taxon>
        <taxon>Conoidasida</taxon>
        <taxon>Coccidia</taxon>
        <taxon>Eucoccidiorida</taxon>
        <taxon>Eimeriorina</taxon>
        <taxon>Sarcocystidae</taxon>
        <taxon>Toxoplasma</taxon>
    </lineage>
</organism>
<evidence type="ECO:0000259" key="13">
    <source>
        <dbReference type="PROSITE" id="PS51746"/>
    </source>
</evidence>
<evidence type="ECO:0000256" key="12">
    <source>
        <dbReference type="SAM" id="SignalP"/>
    </source>
</evidence>
<dbReference type="GO" id="GO:0004722">
    <property type="term" value="F:protein serine/threonine phosphatase activity"/>
    <property type="evidence" value="ECO:0007669"/>
    <property type="project" value="UniProtKB-EC"/>
</dbReference>
<dbReference type="SMART" id="SM00332">
    <property type="entry name" value="PP2Cc"/>
    <property type="match status" value="1"/>
</dbReference>
<evidence type="ECO:0000256" key="7">
    <source>
        <dbReference type="ARBA" id="ARBA00022912"/>
    </source>
</evidence>
<comment type="cofactor">
    <cofactor evidence="1">
        <name>Mn(2+)</name>
        <dbReference type="ChEBI" id="CHEBI:29035"/>
    </cofactor>
</comment>
<gene>
    <name evidence="14" type="ORF">TGP89_276920</name>
</gene>
<dbReference type="EC" id="3.1.3.16" evidence="3"/>